<reference evidence="1 2" key="1">
    <citation type="submission" date="2019-05" db="EMBL/GenBank/DDBJ databases">
        <title>Another draft genome of Portunus trituberculatus and its Hox gene families provides insights of decapod evolution.</title>
        <authorList>
            <person name="Jeong J.-H."/>
            <person name="Song I."/>
            <person name="Kim S."/>
            <person name="Choi T."/>
            <person name="Kim D."/>
            <person name="Ryu S."/>
            <person name="Kim W."/>
        </authorList>
    </citation>
    <scope>NUCLEOTIDE SEQUENCE [LARGE SCALE GENOMIC DNA]</scope>
    <source>
        <tissue evidence="1">Muscle</tissue>
    </source>
</reference>
<keyword evidence="2" id="KW-1185">Reference proteome</keyword>
<protein>
    <submittedName>
        <fullName evidence="1">Uncharacterized protein</fullName>
    </submittedName>
</protein>
<dbReference type="Proteomes" id="UP000324222">
    <property type="component" value="Unassembled WGS sequence"/>
</dbReference>
<evidence type="ECO:0000313" key="2">
    <source>
        <dbReference type="Proteomes" id="UP000324222"/>
    </source>
</evidence>
<evidence type="ECO:0000313" key="1">
    <source>
        <dbReference type="EMBL" id="MPC25934.1"/>
    </source>
</evidence>
<sequence length="61" mass="6160">MCVCVVSHLSLASSSITASSLGVISSLMSLTNTPDAAAAVASSSSPLLISLFKEVVDKYKA</sequence>
<gene>
    <name evidence="1" type="ORF">E2C01_019057</name>
</gene>
<organism evidence="1 2">
    <name type="scientific">Portunus trituberculatus</name>
    <name type="common">Swimming crab</name>
    <name type="synonym">Neptunus trituberculatus</name>
    <dbReference type="NCBI Taxonomy" id="210409"/>
    <lineage>
        <taxon>Eukaryota</taxon>
        <taxon>Metazoa</taxon>
        <taxon>Ecdysozoa</taxon>
        <taxon>Arthropoda</taxon>
        <taxon>Crustacea</taxon>
        <taxon>Multicrustacea</taxon>
        <taxon>Malacostraca</taxon>
        <taxon>Eumalacostraca</taxon>
        <taxon>Eucarida</taxon>
        <taxon>Decapoda</taxon>
        <taxon>Pleocyemata</taxon>
        <taxon>Brachyura</taxon>
        <taxon>Eubrachyura</taxon>
        <taxon>Portunoidea</taxon>
        <taxon>Portunidae</taxon>
        <taxon>Portuninae</taxon>
        <taxon>Portunus</taxon>
    </lineage>
</organism>
<dbReference type="AlphaFoldDB" id="A0A5B7DYS9"/>
<dbReference type="EMBL" id="VSRR010001530">
    <property type="protein sequence ID" value="MPC25934.1"/>
    <property type="molecule type" value="Genomic_DNA"/>
</dbReference>
<accession>A0A5B7DYS9</accession>
<proteinExistence type="predicted"/>
<comment type="caution">
    <text evidence="1">The sequence shown here is derived from an EMBL/GenBank/DDBJ whole genome shotgun (WGS) entry which is preliminary data.</text>
</comment>
<name>A0A5B7DYS9_PORTR</name>